<comment type="caution">
    <text evidence="2">The sequence shown here is derived from an EMBL/GenBank/DDBJ whole genome shotgun (WGS) entry which is preliminary data.</text>
</comment>
<keyword evidence="1" id="KW-0812">Transmembrane</keyword>
<dbReference type="AlphaFoldDB" id="A0A9D9HNJ8"/>
<evidence type="ECO:0000313" key="3">
    <source>
        <dbReference type="Proteomes" id="UP000823638"/>
    </source>
</evidence>
<feature type="transmembrane region" description="Helical" evidence="1">
    <location>
        <begin position="6"/>
        <end position="29"/>
    </location>
</feature>
<name>A0A9D9HNJ8_9SPIR</name>
<sequence>MEVLIMGLSFFALGGVSVSLIILGIYNFLKSKTFLNFLLLLFMIINGTGVVVFPALLCFGKGIRPGFVCVFLFLIFFAGIIFLSVIRQKK</sequence>
<gene>
    <name evidence="2" type="ORF">IAA81_01855</name>
</gene>
<dbReference type="Proteomes" id="UP000823638">
    <property type="component" value="Unassembled WGS sequence"/>
</dbReference>
<protein>
    <submittedName>
        <fullName evidence="2">Uncharacterized protein</fullName>
    </submittedName>
</protein>
<feature type="transmembrane region" description="Helical" evidence="1">
    <location>
        <begin position="36"/>
        <end position="57"/>
    </location>
</feature>
<evidence type="ECO:0000256" key="1">
    <source>
        <dbReference type="SAM" id="Phobius"/>
    </source>
</evidence>
<keyword evidence="1" id="KW-0472">Membrane</keyword>
<organism evidence="2 3">
    <name type="scientific">Candidatus Gallitreponema excrementavium</name>
    <dbReference type="NCBI Taxonomy" id="2840840"/>
    <lineage>
        <taxon>Bacteria</taxon>
        <taxon>Pseudomonadati</taxon>
        <taxon>Spirochaetota</taxon>
        <taxon>Spirochaetia</taxon>
        <taxon>Spirochaetales</taxon>
        <taxon>Candidatus Gallitreponema</taxon>
    </lineage>
</organism>
<proteinExistence type="predicted"/>
<reference evidence="2" key="1">
    <citation type="submission" date="2020-10" db="EMBL/GenBank/DDBJ databases">
        <authorList>
            <person name="Gilroy R."/>
        </authorList>
    </citation>
    <scope>NUCLEOTIDE SEQUENCE</scope>
    <source>
        <strain evidence="2">10532</strain>
    </source>
</reference>
<reference evidence="2" key="2">
    <citation type="journal article" date="2021" name="PeerJ">
        <title>Extensive microbial diversity within the chicken gut microbiome revealed by metagenomics and culture.</title>
        <authorList>
            <person name="Gilroy R."/>
            <person name="Ravi A."/>
            <person name="Getino M."/>
            <person name="Pursley I."/>
            <person name="Horton D.L."/>
            <person name="Alikhan N.F."/>
            <person name="Baker D."/>
            <person name="Gharbi K."/>
            <person name="Hall N."/>
            <person name="Watson M."/>
            <person name="Adriaenssens E.M."/>
            <person name="Foster-Nyarko E."/>
            <person name="Jarju S."/>
            <person name="Secka A."/>
            <person name="Antonio M."/>
            <person name="Oren A."/>
            <person name="Chaudhuri R.R."/>
            <person name="La Ragione R."/>
            <person name="Hildebrand F."/>
            <person name="Pallen M.J."/>
        </authorList>
    </citation>
    <scope>NUCLEOTIDE SEQUENCE</scope>
    <source>
        <strain evidence="2">10532</strain>
    </source>
</reference>
<feature type="transmembrane region" description="Helical" evidence="1">
    <location>
        <begin position="63"/>
        <end position="86"/>
    </location>
</feature>
<evidence type="ECO:0000313" key="2">
    <source>
        <dbReference type="EMBL" id="MBO8456955.1"/>
    </source>
</evidence>
<keyword evidence="1" id="KW-1133">Transmembrane helix</keyword>
<dbReference type="EMBL" id="JADIMM010000023">
    <property type="protein sequence ID" value="MBO8456955.1"/>
    <property type="molecule type" value="Genomic_DNA"/>
</dbReference>
<accession>A0A9D9HNJ8</accession>